<protein>
    <recommendedName>
        <fullName evidence="4">DUF1614 domain-containing protein</fullName>
    </recommendedName>
</protein>
<evidence type="ECO:0000313" key="3">
    <source>
        <dbReference type="Proteomes" id="UP000050360"/>
    </source>
</evidence>
<evidence type="ECO:0008006" key="4">
    <source>
        <dbReference type="Google" id="ProtNLM"/>
    </source>
</evidence>
<dbReference type="Proteomes" id="UP000050360">
    <property type="component" value="Unassembled WGS sequence"/>
</dbReference>
<dbReference type="EMBL" id="LKCM01000182">
    <property type="protein sequence ID" value="KPQ43076.1"/>
    <property type="molecule type" value="Genomic_DNA"/>
</dbReference>
<reference evidence="2 3" key="1">
    <citation type="submission" date="2015-09" db="EMBL/GenBank/DDBJ databases">
        <title>A metagenomics-based metabolic model of nitrate-dependent anaerobic oxidation of methane by Methanoperedens-like archaea.</title>
        <authorList>
            <person name="Arshad A."/>
            <person name="Speth D.R."/>
            <person name="De Graaf R.M."/>
            <person name="Op Den Camp H.J."/>
            <person name="Jetten M.S."/>
            <person name="Welte C.U."/>
        </authorList>
    </citation>
    <scope>NUCLEOTIDE SEQUENCE [LARGE SCALE GENOMIC DNA]</scope>
</reference>
<evidence type="ECO:0000256" key="1">
    <source>
        <dbReference type="SAM" id="Phobius"/>
    </source>
</evidence>
<dbReference type="Pfam" id="PF07758">
    <property type="entry name" value="DUF1614"/>
    <property type="match status" value="1"/>
</dbReference>
<organism evidence="2 3">
    <name type="scientific">Candidatus Methanoperedens nitratireducens</name>
    <dbReference type="NCBI Taxonomy" id="1392998"/>
    <lineage>
        <taxon>Archaea</taxon>
        <taxon>Methanobacteriati</taxon>
        <taxon>Methanobacteriota</taxon>
        <taxon>Stenosarchaea group</taxon>
        <taxon>Methanomicrobia</taxon>
        <taxon>Methanosarcinales</taxon>
        <taxon>ANME-2 cluster</taxon>
        <taxon>Candidatus Methanoperedentaceae</taxon>
        <taxon>Candidatus Methanoperedens</taxon>
    </lineage>
</organism>
<proteinExistence type="predicted"/>
<feature type="transmembrane region" description="Helical" evidence="1">
    <location>
        <begin position="174"/>
        <end position="196"/>
    </location>
</feature>
<gene>
    <name evidence="2" type="ORF">MPEBLZ_02382</name>
</gene>
<feature type="transmembrane region" description="Helical" evidence="1">
    <location>
        <begin position="145"/>
        <end position="162"/>
    </location>
</feature>
<sequence length="197" mass="20960">MSYQIHPRIRASFIVFLFLILVLILIFASLNIFGTAFRKLGFPPEYSVYFLFLSLLGGNVNLPVKVEKITIAINLGGAVIPIVMSGFLFTMVSPVDVIIAIPIMTFLIHSIARPVIGRGIAIHALLPPFLAAATALIISPHNAPLIAYISGTLGCLIGIDLLNLKKIPDLGVPVVSIGGAGTFDAIFLTGIISVLLA</sequence>
<feature type="transmembrane region" description="Helical" evidence="1">
    <location>
        <begin position="71"/>
        <end position="89"/>
    </location>
</feature>
<dbReference type="InterPro" id="IPR011672">
    <property type="entry name" value="DUF1614"/>
</dbReference>
<feature type="transmembrane region" description="Helical" evidence="1">
    <location>
        <begin position="119"/>
        <end position="139"/>
    </location>
</feature>
<dbReference type="AlphaFoldDB" id="A0A0P8C8E3"/>
<keyword evidence="1" id="KW-1133">Transmembrane helix</keyword>
<keyword evidence="1" id="KW-0812">Transmembrane</keyword>
<comment type="caution">
    <text evidence="2">The sequence shown here is derived from an EMBL/GenBank/DDBJ whole genome shotgun (WGS) entry which is preliminary data.</text>
</comment>
<evidence type="ECO:0000313" key="2">
    <source>
        <dbReference type="EMBL" id="KPQ43076.1"/>
    </source>
</evidence>
<name>A0A0P8C8E3_9EURY</name>
<feature type="transmembrane region" description="Helical" evidence="1">
    <location>
        <begin position="46"/>
        <end position="64"/>
    </location>
</feature>
<accession>A0A0P8C8E3</accession>
<keyword evidence="1" id="KW-0472">Membrane</keyword>
<feature type="transmembrane region" description="Helical" evidence="1">
    <location>
        <begin position="12"/>
        <end position="34"/>
    </location>
</feature>